<evidence type="ECO:0000256" key="1">
    <source>
        <dbReference type="ARBA" id="ARBA00004496"/>
    </source>
</evidence>
<dbReference type="PANTHER" id="PTHR47230:SF1">
    <property type="entry name" value="TIR DOMAIN-CONTAINING ADAPTER MOLECULE 1"/>
    <property type="match status" value="1"/>
</dbReference>
<dbReference type="STRING" id="37003.ENSKMAP00000007027"/>
<dbReference type="InterPro" id="IPR000157">
    <property type="entry name" value="TIR_dom"/>
</dbReference>
<dbReference type="RefSeq" id="XP_024862983.1">
    <property type="nucleotide sequence ID" value="XM_025007215.2"/>
</dbReference>
<evidence type="ECO:0000313" key="9">
    <source>
        <dbReference type="Ensembl" id="ENSKMAP00000007027.1"/>
    </source>
</evidence>
<keyword evidence="2" id="KW-0963">Cytoplasm</keyword>
<evidence type="ECO:0000256" key="6">
    <source>
        <dbReference type="ARBA" id="ARBA00023198"/>
    </source>
</evidence>
<dbReference type="GO" id="GO:0032481">
    <property type="term" value="P:positive regulation of type I interferon production"/>
    <property type="evidence" value="ECO:0007669"/>
    <property type="project" value="TreeGrafter"/>
</dbReference>
<evidence type="ECO:0000256" key="4">
    <source>
        <dbReference type="ARBA" id="ARBA00022588"/>
    </source>
</evidence>
<organism evidence="9 10">
    <name type="scientific">Kryptolebias marmoratus</name>
    <name type="common">Mangrove killifish</name>
    <name type="synonym">Rivulus marmoratus</name>
    <dbReference type="NCBI Taxonomy" id="37003"/>
    <lineage>
        <taxon>Eukaryota</taxon>
        <taxon>Metazoa</taxon>
        <taxon>Chordata</taxon>
        <taxon>Craniata</taxon>
        <taxon>Vertebrata</taxon>
        <taxon>Euteleostomi</taxon>
        <taxon>Actinopterygii</taxon>
        <taxon>Neopterygii</taxon>
        <taxon>Teleostei</taxon>
        <taxon>Neoteleostei</taxon>
        <taxon>Acanthomorphata</taxon>
        <taxon>Ovalentaria</taxon>
        <taxon>Atherinomorphae</taxon>
        <taxon>Cyprinodontiformes</taxon>
        <taxon>Rivulidae</taxon>
        <taxon>Kryptolebias</taxon>
    </lineage>
</organism>
<dbReference type="InterPro" id="IPR035897">
    <property type="entry name" value="Toll_tir_struct_dom_sf"/>
</dbReference>
<evidence type="ECO:0000256" key="3">
    <source>
        <dbReference type="ARBA" id="ARBA00022553"/>
    </source>
</evidence>
<dbReference type="GeneID" id="108239449"/>
<dbReference type="SUPFAM" id="SSF52200">
    <property type="entry name" value="Toll/Interleukin receptor TIR domain"/>
    <property type="match status" value="1"/>
</dbReference>
<feature type="compositionally biased region" description="Polar residues" evidence="7">
    <location>
        <begin position="300"/>
        <end position="322"/>
    </location>
</feature>
<dbReference type="PROSITE" id="PS50104">
    <property type="entry name" value="TIR"/>
    <property type="match status" value="1"/>
</dbReference>
<dbReference type="Gene3D" id="1.25.40.780">
    <property type="match status" value="1"/>
</dbReference>
<dbReference type="PANTHER" id="PTHR47230">
    <property type="entry name" value="TIR DOMAIN-CONTAINING ADAPTER MOLECULE 1"/>
    <property type="match status" value="1"/>
</dbReference>
<keyword evidence="10" id="KW-1185">Reference proteome</keyword>
<dbReference type="RefSeq" id="XP_017277648.1">
    <property type="nucleotide sequence ID" value="XM_017422159.3"/>
</dbReference>
<dbReference type="AlphaFoldDB" id="A0A3Q3EZN8"/>
<dbReference type="InterPro" id="IPR040886">
    <property type="entry name" value="TRIF_N"/>
</dbReference>
<keyword evidence="3" id="KW-0597">Phosphoprotein</keyword>
<comment type="subcellular location">
    <subcellularLocation>
        <location evidence="1">Cytoplasm</location>
    </subcellularLocation>
</comment>
<feature type="compositionally biased region" description="Polar residues" evidence="7">
    <location>
        <begin position="241"/>
        <end position="251"/>
    </location>
</feature>
<feature type="domain" description="TIR" evidence="8">
    <location>
        <begin position="344"/>
        <end position="476"/>
    </location>
</feature>
<dbReference type="CTD" id="148022"/>
<keyword evidence="4" id="KW-0399">Innate immunity</keyword>
<reference evidence="9" key="2">
    <citation type="submission" date="2025-09" db="UniProtKB">
        <authorList>
            <consortium name="Ensembl"/>
        </authorList>
    </citation>
    <scope>IDENTIFICATION</scope>
</reference>
<dbReference type="Gene3D" id="3.40.50.10140">
    <property type="entry name" value="Toll/interleukin-1 receptor homology (TIR) domain"/>
    <property type="match status" value="1"/>
</dbReference>
<dbReference type="InterPro" id="IPR046946">
    <property type="entry name" value="TCAM1/2"/>
</dbReference>
<evidence type="ECO:0000313" key="10">
    <source>
        <dbReference type="Proteomes" id="UP000264800"/>
    </source>
</evidence>
<dbReference type="Pfam" id="PF17798">
    <property type="entry name" value="TRIF-NTD"/>
    <property type="match status" value="1"/>
</dbReference>
<dbReference type="OMA" id="TRHGWQD"/>
<dbReference type="Ensembl" id="ENSKMAT00000007142.1">
    <property type="protein sequence ID" value="ENSKMAP00000007027.1"/>
    <property type="gene ID" value="ENSKMAG00000005316.1"/>
</dbReference>
<dbReference type="GO" id="GO:0006954">
    <property type="term" value="P:inflammatory response"/>
    <property type="evidence" value="ECO:0007669"/>
    <property type="project" value="UniProtKB-KW"/>
</dbReference>
<evidence type="ECO:0000256" key="2">
    <source>
        <dbReference type="ARBA" id="ARBA00022490"/>
    </source>
</evidence>
<dbReference type="KEGG" id="kmr:108239449"/>
<dbReference type="GO" id="GO:0035666">
    <property type="term" value="P:TRIF-dependent toll-like receptor signaling pathway"/>
    <property type="evidence" value="ECO:0007669"/>
    <property type="project" value="InterPro"/>
</dbReference>
<dbReference type="OrthoDB" id="62956at2759"/>
<sequence>MSHAGWEDQGTGLGEAFDVLVKAPSERLISLVIQLGDAPEDGLVQALCLIILRRGEQALEKLQMLRDNPVAKHLVASGHASGGKLEDFGAHCGRFREQSGESLSSLARIFKVLSEQRLCEVSLRNLAYRRALSSDCFRTNSCGSLDYHQLVEEAKVVCGPQFAEWMGSTDLKSESSLDPNTSLYDKKATLKVFQDESSSIRYFPSPLLESLSEPSYPTHLEISVPPTVSYQGDKRAPEASGSPTLNPSVLSSEHEAKTVPGQPPSAEPEHKSNQSSLFGANKDSKTDETLESMSCKLHSRISQSESPTQPSTGTFTLPSPQHISLPKTPVLKNLHGTGEEDEEVFYAFVILHAPEDEELAETMKAKLETVIGSEGATFSEEFAVPGKSALKCVEDAIDNSAYTFLLLTRNFNTKMLEVKTNIALINSINKVHKYNTVIPLLPLDNCMPRQEVPRVLQTLVPLDERKSFMRKIQKTLSPARIEAQRRIWTEEQRVKRLNRLKQEAERLSLYTEQHLRLGSGVPPLWAPQPNIHIENAKYIMIGNDSTMTVDLGRNANSDGSMSDN</sequence>
<keyword evidence="6" id="KW-0395">Inflammatory response</keyword>
<evidence type="ECO:0000256" key="5">
    <source>
        <dbReference type="ARBA" id="ARBA00022859"/>
    </source>
</evidence>
<protein>
    <submittedName>
        <fullName evidence="9">TIR domain-containing adapter molecule 1-like</fullName>
    </submittedName>
</protein>
<dbReference type="GeneTree" id="ENSGT00940000163706"/>
<name>A0A3Q3EZN8_KRYMA</name>
<dbReference type="GO" id="GO:0035591">
    <property type="term" value="F:signaling adaptor activity"/>
    <property type="evidence" value="ECO:0007669"/>
    <property type="project" value="TreeGrafter"/>
</dbReference>
<dbReference type="GO" id="GO:0005768">
    <property type="term" value="C:endosome"/>
    <property type="evidence" value="ECO:0007669"/>
    <property type="project" value="TreeGrafter"/>
</dbReference>
<proteinExistence type="predicted"/>
<evidence type="ECO:0000256" key="7">
    <source>
        <dbReference type="SAM" id="MobiDB-lite"/>
    </source>
</evidence>
<accession>A0A3Q3EZN8</accession>
<dbReference type="Proteomes" id="UP000264800">
    <property type="component" value="Unplaced"/>
</dbReference>
<feature type="region of interest" description="Disordered" evidence="7">
    <location>
        <begin position="222"/>
        <end position="325"/>
    </location>
</feature>
<dbReference type="GO" id="GO:0045087">
    <property type="term" value="P:innate immune response"/>
    <property type="evidence" value="ECO:0007669"/>
    <property type="project" value="UniProtKB-KW"/>
</dbReference>
<dbReference type="GO" id="GO:0043123">
    <property type="term" value="P:positive regulation of canonical NF-kappaB signal transduction"/>
    <property type="evidence" value="ECO:0007669"/>
    <property type="project" value="TreeGrafter"/>
</dbReference>
<reference evidence="9" key="1">
    <citation type="submission" date="2025-08" db="UniProtKB">
        <authorList>
            <consortium name="Ensembl"/>
        </authorList>
    </citation>
    <scope>IDENTIFICATION</scope>
</reference>
<keyword evidence="5" id="KW-0391">Immunity</keyword>
<evidence type="ECO:0000259" key="8">
    <source>
        <dbReference type="PROSITE" id="PS50104"/>
    </source>
</evidence>